<dbReference type="GO" id="GO:0005886">
    <property type="term" value="C:plasma membrane"/>
    <property type="evidence" value="ECO:0007669"/>
    <property type="project" value="UniProtKB-SubCell"/>
</dbReference>
<keyword evidence="7 9" id="KW-0472">Membrane</keyword>
<dbReference type="OrthoDB" id="37044at2157"/>
<dbReference type="Proteomes" id="UP000248044">
    <property type="component" value="Chromosome"/>
</dbReference>
<dbReference type="HAMAP" id="MF_00422">
    <property type="entry name" value="SecE"/>
    <property type="match status" value="1"/>
</dbReference>
<comment type="subcellular location">
    <subcellularLocation>
        <location evidence="9">Cell membrane</location>
        <topology evidence="9">Single-pass membrane protein</topology>
    </subcellularLocation>
    <subcellularLocation>
        <location evidence="8">Endomembrane system</location>
        <topology evidence="8">Single-pass membrane protein</topology>
    </subcellularLocation>
</comment>
<dbReference type="NCBIfam" id="TIGR00327">
    <property type="entry name" value="secE_euk_arch"/>
    <property type="match status" value="1"/>
</dbReference>
<dbReference type="KEGG" id="abri:DFR85_10160"/>
<dbReference type="GO" id="GO:0065002">
    <property type="term" value="P:intracellular protein transmembrane transport"/>
    <property type="evidence" value="ECO:0007669"/>
    <property type="project" value="UniProtKB-UniRule"/>
</dbReference>
<feature type="transmembrane region" description="Helical" evidence="9">
    <location>
        <begin position="35"/>
        <end position="58"/>
    </location>
</feature>
<evidence type="ECO:0000256" key="2">
    <source>
        <dbReference type="ARBA" id="ARBA00022475"/>
    </source>
</evidence>
<dbReference type="NCBIfam" id="NF006906">
    <property type="entry name" value="PRK09400.1-1"/>
    <property type="match status" value="1"/>
</dbReference>
<gene>
    <name evidence="9" type="primary">secE</name>
    <name evidence="10" type="ORF">DFR85_10160</name>
</gene>
<evidence type="ECO:0000256" key="5">
    <source>
        <dbReference type="ARBA" id="ARBA00022989"/>
    </source>
</evidence>
<dbReference type="InterPro" id="IPR001901">
    <property type="entry name" value="Translocase_SecE/Sec61-g"/>
</dbReference>
<keyword evidence="6 9" id="KW-0811">Translocation</keyword>
<dbReference type="InterPro" id="IPR008158">
    <property type="entry name" value="Translocase_Sec61-g"/>
</dbReference>
<dbReference type="RefSeq" id="WP_110270792.1">
    <property type="nucleotide sequence ID" value="NZ_CP029289.2"/>
</dbReference>
<dbReference type="Gene3D" id="1.20.5.820">
    <property type="entry name" value="Preprotein translocase SecE subunit"/>
    <property type="match status" value="1"/>
</dbReference>
<dbReference type="GO" id="GO:0006605">
    <property type="term" value="P:protein targeting"/>
    <property type="evidence" value="ECO:0007669"/>
    <property type="project" value="UniProtKB-UniRule"/>
</dbReference>
<dbReference type="SUPFAM" id="SSF103456">
    <property type="entry name" value="Preprotein translocase SecE subunit"/>
    <property type="match status" value="1"/>
</dbReference>
<name>A0A2U9IFU8_9CREN</name>
<evidence type="ECO:0000256" key="8">
    <source>
        <dbReference type="ARBA" id="ARBA00037847"/>
    </source>
</evidence>
<evidence type="ECO:0000313" key="10">
    <source>
        <dbReference type="EMBL" id="AWR94911.1"/>
    </source>
</evidence>
<keyword evidence="11" id="KW-1185">Reference proteome</keyword>
<dbReference type="GeneID" id="36832522"/>
<reference evidence="10 11" key="1">
    <citation type="submission" date="2018-05" db="EMBL/GenBank/DDBJ databases">
        <title>Complete Genome Sequences of Extremely Thermoacidophilic, Metal-Mobilizing Type-Strain Members of the Archaeal Family Sulfolobaceae: Acidianus brierleyi DSM-1651T, Acidianus sulfidivorans DSM-18786T, Metallosphaera hakonensis DSM-7519T, and Metallosphaera prunae DSM-10039T.</title>
        <authorList>
            <person name="Counts J.A."/>
            <person name="Kelly R.M."/>
        </authorList>
    </citation>
    <scope>NUCLEOTIDE SEQUENCE [LARGE SCALE GENOMIC DNA]</scope>
    <source>
        <strain evidence="10 11">DSM 1651</strain>
    </source>
</reference>
<sequence>MDIIEEIKKLPAEWKKIVTVAKKPDKEMFNLNLKVTLIVMAFVGLLAFLIQLALTILIG</sequence>
<evidence type="ECO:0000256" key="3">
    <source>
        <dbReference type="ARBA" id="ARBA00022692"/>
    </source>
</evidence>
<evidence type="ECO:0000256" key="4">
    <source>
        <dbReference type="ARBA" id="ARBA00022927"/>
    </source>
</evidence>
<organism evidence="10 11">
    <name type="scientific">Acidianus brierleyi</name>
    <dbReference type="NCBI Taxonomy" id="41673"/>
    <lineage>
        <taxon>Archaea</taxon>
        <taxon>Thermoproteota</taxon>
        <taxon>Thermoprotei</taxon>
        <taxon>Sulfolobales</taxon>
        <taxon>Sulfolobaceae</taxon>
        <taxon>Acidianus</taxon>
    </lineage>
</organism>
<dbReference type="InterPro" id="IPR023391">
    <property type="entry name" value="Prot_translocase_SecE_dom_sf"/>
</dbReference>
<keyword evidence="4 9" id="KW-0653">Protein transport</keyword>
<protein>
    <recommendedName>
        <fullName evidence="9">Protein translocase subunit SecE</fullName>
    </recommendedName>
    <alternativeName>
        <fullName evidence="9">Protein transport protein Sec61 gamma subunit homolog</fullName>
    </alternativeName>
</protein>
<evidence type="ECO:0000313" key="11">
    <source>
        <dbReference type="Proteomes" id="UP000248044"/>
    </source>
</evidence>
<comment type="function">
    <text evidence="9">Essential subunit of the Sec protein translocation channel SecYEG. Clamps together the 2 halves of SecY. May contact the channel plug during translocation.</text>
</comment>
<evidence type="ECO:0000256" key="6">
    <source>
        <dbReference type="ARBA" id="ARBA00023010"/>
    </source>
</evidence>
<comment type="subunit">
    <text evidence="9">Component of the Sec protein translocase complex. Heterotrimer consisting of SecY (alpha), SecG (beta) and SecE (gamma) subunits. The heterotrimers can form oligomers, although 1 heterotrimer is thought to be able to translocate proteins. Interacts with the ribosome. May interact with SecDF, and other proteins may be involved.</text>
</comment>
<dbReference type="EMBL" id="CP029289">
    <property type="protein sequence ID" value="AWR94911.1"/>
    <property type="molecule type" value="Genomic_DNA"/>
</dbReference>
<dbReference type="GO" id="GO:0008320">
    <property type="term" value="F:protein transmembrane transporter activity"/>
    <property type="evidence" value="ECO:0007669"/>
    <property type="project" value="UniProtKB-UniRule"/>
</dbReference>
<evidence type="ECO:0000256" key="7">
    <source>
        <dbReference type="ARBA" id="ARBA00023136"/>
    </source>
</evidence>
<keyword evidence="2 9" id="KW-1003">Cell membrane</keyword>
<accession>A0A2U9IFU8</accession>
<keyword evidence="5 9" id="KW-1133">Transmembrane helix</keyword>
<keyword evidence="1 9" id="KW-0813">Transport</keyword>
<dbReference type="AlphaFoldDB" id="A0A2U9IFU8"/>
<dbReference type="GO" id="GO:0012505">
    <property type="term" value="C:endomembrane system"/>
    <property type="evidence" value="ECO:0007669"/>
    <property type="project" value="UniProtKB-SubCell"/>
</dbReference>
<evidence type="ECO:0000256" key="1">
    <source>
        <dbReference type="ARBA" id="ARBA00022448"/>
    </source>
</evidence>
<dbReference type="GO" id="GO:0009306">
    <property type="term" value="P:protein secretion"/>
    <property type="evidence" value="ECO:0007669"/>
    <property type="project" value="UniProtKB-UniRule"/>
</dbReference>
<comment type="similarity">
    <text evidence="9">Belongs to the SecE/SEC61-gamma family.</text>
</comment>
<evidence type="ECO:0000256" key="9">
    <source>
        <dbReference type="HAMAP-Rule" id="MF_00422"/>
    </source>
</evidence>
<proteinExistence type="inferred from homology"/>
<keyword evidence="3 9" id="KW-0812">Transmembrane</keyword>